<dbReference type="InterPro" id="IPR051480">
    <property type="entry name" value="Endocytic_GEF_Adapter"/>
</dbReference>
<feature type="compositionally biased region" description="Low complexity" evidence="4">
    <location>
        <begin position="1143"/>
        <end position="1155"/>
    </location>
</feature>
<feature type="region of interest" description="Disordered" evidence="4">
    <location>
        <begin position="1333"/>
        <end position="1380"/>
    </location>
</feature>
<organism evidence="6 7">
    <name type="scientific">Cryptococcus decagattii</name>
    <dbReference type="NCBI Taxonomy" id="1859122"/>
    <lineage>
        <taxon>Eukaryota</taxon>
        <taxon>Fungi</taxon>
        <taxon>Dikarya</taxon>
        <taxon>Basidiomycota</taxon>
        <taxon>Agaricomycotina</taxon>
        <taxon>Tremellomycetes</taxon>
        <taxon>Tremellales</taxon>
        <taxon>Cryptococcaceae</taxon>
        <taxon>Cryptococcus</taxon>
        <taxon>Cryptococcus gattii species complex</taxon>
    </lineage>
</organism>
<reference evidence="6 7" key="1">
    <citation type="submission" date="2024-01" db="EMBL/GenBank/DDBJ databases">
        <title>Comparative genomics of Cryptococcus and Kwoniella reveals pathogenesis evolution and contrasting modes of karyotype evolution via chromosome fusion or intercentromeric recombination.</title>
        <authorList>
            <person name="Coelho M.A."/>
            <person name="David-Palma M."/>
            <person name="Shea T."/>
            <person name="Bowers K."/>
            <person name="McGinley-Smith S."/>
            <person name="Mohammad A.W."/>
            <person name="Gnirke A."/>
            <person name="Yurkov A.M."/>
            <person name="Nowrousian M."/>
            <person name="Sun S."/>
            <person name="Cuomo C.A."/>
            <person name="Heitman J."/>
        </authorList>
    </citation>
    <scope>NUCLEOTIDE SEQUENCE [LARGE SCALE GENOMIC DNA]</scope>
    <source>
        <strain evidence="6 7">7685027</strain>
    </source>
</reference>
<feature type="compositionally biased region" description="Polar residues" evidence="4">
    <location>
        <begin position="895"/>
        <end position="918"/>
    </location>
</feature>
<dbReference type="SUPFAM" id="SSF48065">
    <property type="entry name" value="DBL homology domain (DH-domain)"/>
    <property type="match status" value="1"/>
</dbReference>
<dbReference type="Pfam" id="PF00621">
    <property type="entry name" value="RhoGEF"/>
    <property type="match status" value="1"/>
</dbReference>
<accession>A0ABZ2B0Y5</accession>
<feature type="compositionally biased region" description="Basic residues" evidence="4">
    <location>
        <begin position="389"/>
        <end position="398"/>
    </location>
</feature>
<feature type="region of interest" description="Disordered" evidence="4">
    <location>
        <begin position="1203"/>
        <end position="1303"/>
    </location>
</feature>
<dbReference type="PROSITE" id="PS50010">
    <property type="entry name" value="DH_2"/>
    <property type="match status" value="1"/>
</dbReference>
<feature type="compositionally biased region" description="Low complexity" evidence="4">
    <location>
        <begin position="31"/>
        <end position="40"/>
    </location>
</feature>
<feature type="region of interest" description="Disordered" evidence="4">
    <location>
        <begin position="1"/>
        <end position="40"/>
    </location>
</feature>
<dbReference type="GeneID" id="89992461"/>
<feature type="compositionally biased region" description="Basic and acidic residues" evidence="4">
    <location>
        <begin position="1059"/>
        <end position="1070"/>
    </location>
</feature>
<feature type="compositionally biased region" description="Low complexity" evidence="4">
    <location>
        <begin position="366"/>
        <end position="384"/>
    </location>
</feature>
<feature type="region of interest" description="Disordered" evidence="4">
    <location>
        <begin position="1027"/>
        <end position="1046"/>
    </location>
</feature>
<keyword evidence="2" id="KW-0963">Cytoplasm</keyword>
<feature type="compositionally biased region" description="Low complexity" evidence="4">
    <location>
        <begin position="937"/>
        <end position="961"/>
    </location>
</feature>
<feature type="compositionally biased region" description="Polar residues" evidence="4">
    <location>
        <begin position="1280"/>
        <end position="1297"/>
    </location>
</feature>
<feature type="region of interest" description="Disordered" evidence="4">
    <location>
        <begin position="353"/>
        <end position="408"/>
    </location>
</feature>
<evidence type="ECO:0000256" key="1">
    <source>
        <dbReference type="ARBA" id="ARBA00004496"/>
    </source>
</evidence>
<feature type="compositionally biased region" description="Basic and acidic residues" evidence="4">
    <location>
        <begin position="123"/>
        <end position="134"/>
    </location>
</feature>
<feature type="compositionally biased region" description="Acidic residues" evidence="4">
    <location>
        <begin position="834"/>
        <end position="844"/>
    </location>
</feature>
<feature type="compositionally biased region" description="Low complexity" evidence="4">
    <location>
        <begin position="149"/>
        <end position="175"/>
    </location>
</feature>
<feature type="compositionally biased region" description="Polar residues" evidence="4">
    <location>
        <begin position="742"/>
        <end position="759"/>
    </location>
</feature>
<dbReference type="EMBL" id="CP143815">
    <property type="protein sequence ID" value="WVO24327.1"/>
    <property type="molecule type" value="Genomic_DNA"/>
</dbReference>
<feature type="compositionally biased region" description="Polar residues" evidence="4">
    <location>
        <begin position="1073"/>
        <end position="1082"/>
    </location>
</feature>
<proteinExistence type="predicted"/>
<evidence type="ECO:0000259" key="5">
    <source>
        <dbReference type="PROSITE" id="PS50010"/>
    </source>
</evidence>
<dbReference type="Gene3D" id="1.20.900.10">
    <property type="entry name" value="Dbl homology (DH) domain"/>
    <property type="match status" value="1"/>
</dbReference>
<feature type="compositionally biased region" description="Basic and acidic residues" evidence="4">
    <location>
        <begin position="10"/>
        <end position="30"/>
    </location>
</feature>
<feature type="region of interest" description="Disordered" evidence="4">
    <location>
        <begin position="696"/>
        <end position="715"/>
    </location>
</feature>
<feature type="region of interest" description="Disordered" evidence="4">
    <location>
        <begin position="995"/>
        <end position="1014"/>
    </location>
</feature>
<keyword evidence="3" id="KW-0175">Coiled coil</keyword>
<feature type="region of interest" description="Disordered" evidence="4">
    <location>
        <begin position="1055"/>
        <end position="1082"/>
    </location>
</feature>
<dbReference type="PANTHER" id="PTHR46006:SF7">
    <property type="entry name" value="DH DOMAIN-CONTAINING PROTEIN"/>
    <property type="match status" value="1"/>
</dbReference>
<evidence type="ECO:0000256" key="3">
    <source>
        <dbReference type="SAM" id="Coils"/>
    </source>
</evidence>
<feature type="compositionally biased region" description="Polar residues" evidence="4">
    <location>
        <begin position="353"/>
        <end position="365"/>
    </location>
</feature>
<dbReference type="InterPro" id="IPR000219">
    <property type="entry name" value="DH_dom"/>
</dbReference>
<feature type="compositionally biased region" description="Polar residues" evidence="4">
    <location>
        <begin position="1203"/>
        <end position="1223"/>
    </location>
</feature>
<evidence type="ECO:0000313" key="6">
    <source>
        <dbReference type="EMBL" id="WVO24327.1"/>
    </source>
</evidence>
<feature type="region of interest" description="Disordered" evidence="4">
    <location>
        <begin position="868"/>
        <end position="961"/>
    </location>
</feature>
<name>A0ABZ2B0Y5_9TREE</name>
<evidence type="ECO:0000256" key="2">
    <source>
        <dbReference type="ARBA" id="ARBA00022490"/>
    </source>
</evidence>
<feature type="compositionally biased region" description="Polar residues" evidence="4">
    <location>
        <begin position="926"/>
        <end position="936"/>
    </location>
</feature>
<gene>
    <name evidence="6" type="ORF">IAS62_005691</name>
</gene>
<evidence type="ECO:0000256" key="4">
    <source>
        <dbReference type="SAM" id="MobiDB-lite"/>
    </source>
</evidence>
<feature type="region of interest" description="Disordered" evidence="4">
    <location>
        <begin position="1127"/>
        <end position="1162"/>
    </location>
</feature>
<dbReference type="InterPro" id="IPR035899">
    <property type="entry name" value="DBL_dom_sf"/>
</dbReference>
<comment type="subcellular location">
    <subcellularLocation>
        <location evidence="1">Cytoplasm</location>
    </subcellularLocation>
</comment>
<feature type="domain" description="DH" evidence="5">
    <location>
        <begin position="535"/>
        <end position="583"/>
    </location>
</feature>
<feature type="compositionally biased region" description="Polar residues" evidence="4">
    <location>
        <begin position="1233"/>
        <end position="1261"/>
    </location>
</feature>
<keyword evidence="7" id="KW-1185">Reference proteome</keyword>
<feature type="region of interest" description="Disordered" evidence="4">
    <location>
        <begin position="75"/>
        <end position="189"/>
    </location>
</feature>
<evidence type="ECO:0000313" key="7">
    <source>
        <dbReference type="Proteomes" id="UP001432216"/>
    </source>
</evidence>
<feature type="coiled-coil region" evidence="3">
    <location>
        <begin position="563"/>
        <end position="590"/>
    </location>
</feature>
<feature type="compositionally biased region" description="Basic and acidic residues" evidence="4">
    <location>
        <begin position="80"/>
        <end position="94"/>
    </location>
</feature>
<dbReference type="PANTHER" id="PTHR46006">
    <property type="entry name" value="RHO GUANINE NUCLEOTIDE EXCHANGE FACTOR AT 64C, ISOFORM A"/>
    <property type="match status" value="1"/>
</dbReference>
<dbReference type="RefSeq" id="XP_064723566.1">
    <property type="nucleotide sequence ID" value="XM_064867494.1"/>
</dbReference>
<sequence>MKSFFSRLKHSNESEKLNPSSRGKEKERLSILKSRSSSVSAATLPVQFREYIQEPPEEILSGDFENRLVDRFASKSLDAIGERRNPTPRGERKVTFKSPPPTPAVSAVLDSHVGSMSSPQEVLPKRSDSIHRPDPISPPGSSRQSFIHSFPRPSSSRKASFPSSSFRGSSPTKRSLGVISPSPSEMSAATGSAASFLPVANTWSEMTDPDLVDNLGMQERTRQEVLWEIVSNEAFCKPLVHSSTSPRLEFYDPFHPLAHTRSATSPTSSCYTPSVGGSSINLPIASKFASTAQFTSPSDSSTSSAAPLTPNEDLLGFGFGSATLLGAGLGFDSLNPGPARLTASNTLNNAESRLVEKSSTTSLKRQSLPPLQRAPSSAPSRASAVSRTPFHKLSKHPRNSSSDIPSREDVELPEDLALVLKAINGGILEGHLKLTAALRRRYDDQYPLTSVDIQSYVLREYSTYVLHLEKALQQVTQALSPSHPPPPISFPKPKRASFPSAHFSSARQSNALTAYLTHLESLALASGSPGLLISLSKPFQRLIKYPLMFQNLLYHTDPSLKEYEKTVEMVEEIEGVVRALEDEKIGEEEREKTRDIWGRIAGLDGDKVLLFPKSSRLLIGETPLSEVSPSTANLHLSTNLPNSRDDAKPLLPKKSSRKLSDILKGQGAGKDEIWVVRFTDMSLLCAKTGTTTLPLSISPKKSEKKHWNGAGRKGGGRERNIYKFLRVWAWHIDEEEDRKSATHQNGYPRTSPSSRSHTLPTIPGTPHNHFAPGRVRPQTHHHSGSSKLTPSKVRSMGDLSPAQYDKSPGLEGLRGFARRSKTFGPAQGPLGERGEEEEDDDDEESMMSFVFGDGDILIPAEQRLRKKVAAENDRDGSVSGAASSFLSRLDESKGESGSNPRMSGVELSSANDSANAKTATYVRLRSSAQRSSTLPLATNPSASASAPATTITTATTRQRQPRAVSLATTTASANAKFANRLRSLPANRDTDRAYVSEGESAVKRGVGKESMPPVMVRPGSAASNVSAASRLSGPAPIRGPTVGSRPMNRAISRATTRGNDCEKEREETIRVRPSSSTRQRPWSTTISVGCSNAYGTNTAEVKWASTLASAAGSVTVDRRSITPLSAASPSLTAHPTKRASPVAASTITTRTSSRAKPGVGRGRMSMFPSTVASANVSAATSCNTGAAAGISAATAARRARVSNSGPSASIGTLTPSSKANPPSNAGAAAKTTVKPNTTVSARSKPAPTSTLPRAPKSTATNGRAAPITGVKPAIRPKGISSPSPSVRATANTLTRNPGTRAPQRKAISTMPSMDTALAEVWKEYGDVDIDKLGSSTPGKAVPKETAKTTESVKAPARMSRVPAIGGGGSARRLNQHPLEK</sequence>
<feature type="region of interest" description="Disordered" evidence="4">
    <location>
        <begin position="737"/>
        <end position="844"/>
    </location>
</feature>
<dbReference type="Proteomes" id="UP001432216">
    <property type="component" value="Chromosome 10"/>
</dbReference>
<protein>
    <recommendedName>
        <fullName evidence="5">DH domain-containing protein</fullName>
    </recommendedName>
</protein>